<dbReference type="InterPro" id="IPR015422">
    <property type="entry name" value="PyrdxlP-dep_Trfase_small"/>
</dbReference>
<name>A0A811Q862_9POAL</name>
<dbReference type="Gene3D" id="1.20.1340.10">
    <property type="entry name" value="dopa decarboxylase, N-terminal domain"/>
    <property type="match status" value="1"/>
</dbReference>
<protein>
    <recommendedName>
        <fullName evidence="10">Tyrosine decarboxylase</fullName>
    </recommendedName>
</protein>
<dbReference type="AlphaFoldDB" id="A0A811Q862"/>
<dbReference type="SUPFAM" id="SSF53383">
    <property type="entry name" value="PLP-dependent transferases"/>
    <property type="match status" value="1"/>
</dbReference>
<dbReference type="OrthoDB" id="639767at2759"/>
<dbReference type="InterPro" id="IPR010977">
    <property type="entry name" value="Aromatic_deC"/>
</dbReference>
<evidence type="ECO:0000256" key="4">
    <source>
        <dbReference type="ARBA" id="ARBA00022898"/>
    </source>
</evidence>
<keyword evidence="5 7" id="KW-0456">Lyase</keyword>
<sequence>MGSLPLDDALFSLNPDTFAEESTAVVDFLARYYRDIERYPVMALDAKPGSIRKVFPDAAPETGESMDRILDDVQRDVLPGLTHWQSPSFFAYFQANASGAGFAGEMLSTGLNVVPFMWKASPVATELEQVVVDWMAGLLGLPELFCFAGGGGGVLHGSTCEAVVCTLAAARDRAISRLGHAAILRMVVYSSDQTHATFQKGARIVGIPPANFRVLHTTAESGYGLSADTVRAAVEEDVARGLVPLYLCATVGTTGLGAIDPVRELGQVARCYGMWLHIDAAYAGSAAICPEFRCHLDGAELADSVSMNPHKWFLTNMDCCCLWVADPTALTSALSTDPEYLKNVGSGGDVSPIDYKDWQIALSRRFRAIKLWVVLRRYGAAGMRNYIRRHVRMAEWFELAVVADERFEVVVPRNFSLVCFRLRPRLGIDDDEVDGLNRQLLAAVNASGRAFMTHFVMDGKFVIRLAVGGAMTEMRHVRDVWELLKEKANELVGGS</sequence>
<dbReference type="EMBL" id="CAJGYO010000009">
    <property type="protein sequence ID" value="CAD6252907.1"/>
    <property type="molecule type" value="Genomic_DNA"/>
</dbReference>
<dbReference type="PANTHER" id="PTHR11999:SF148">
    <property type="entry name" value="OS10G0400500 PROTEIN"/>
    <property type="match status" value="1"/>
</dbReference>
<evidence type="ECO:0000256" key="5">
    <source>
        <dbReference type="ARBA" id="ARBA00023239"/>
    </source>
</evidence>
<dbReference type="GO" id="GO:0030170">
    <property type="term" value="F:pyridoxal phosphate binding"/>
    <property type="evidence" value="ECO:0007669"/>
    <property type="project" value="InterPro"/>
</dbReference>
<evidence type="ECO:0008006" key="10">
    <source>
        <dbReference type="Google" id="ProtNLM"/>
    </source>
</evidence>
<keyword evidence="4 6" id="KW-0663">Pyridoxal phosphate</keyword>
<accession>A0A811Q862</accession>
<evidence type="ECO:0000256" key="6">
    <source>
        <dbReference type="PIRSR" id="PIRSR602129-50"/>
    </source>
</evidence>
<dbReference type="PANTHER" id="PTHR11999">
    <property type="entry name" value="GROUP II PYRIDOXAL-5-PHOSPHATE DECARBOXYLASE"/>
    <property type="match status" value="1"/>
</dbReference>
<dbReference type="Proteomes" id="UP000604825">
    <property type="component" value="Unassembled WGS sequence"/>
</dbReference>
<dbReference type="GO" id="GO:0005737">
    <property type="term" value="C:cytoplasm"/>
    <property type="evidence" value="ECO:0007669"/>
    <property type="project" value="TreeGrafter"/>
</dbReference>
<keyword evidence="9" id="KW-1185">Reference proteome</keyword>
<dbReference type="GO" id="GO:0006520">
    <property type="term" value="P:amino acid metabolic process"/>
    <property type="evidence" value="ECO:0007669"/>
    <property type="project" value="InterPro"/>
</dbReference>
<dbReference type="Gene3D" id="3.40.640.10">
    <property type="entry name" value="Type I PLP-dependent aspartate aminotransferase-like (Major domain)"/>
    <property type="match status" value="1"/>
</dbReference>
<proteinExistence type="inferred from homology"/>
<organism evidence="8 9">
    <name type="scientific">Miscanthus lutarioriparius</name>
    <dbReference type="NCBI Taxonomy" id="422564"/>
    <lineage>
        <taxon>Eukaryota</taxon>
        <taxon>Viridiplantae</taxon>
        <taxon>Streptophyta</taxon>
        <taxon>Embryophyta</taxon>
        <taxon>Tracheophyta</taxon>
        <taxon>Spermatophyta</taxon>
        <taxon>Magnoliopsida</taxon>
        <taxon>Liliopsida</taxon>
        <taxon>Poales</taxon>
        <taxon>Poaceae</taxon>
        <taxon>PACMAD clade</taxon>
        <taxon>Panicoideae</taxon>
        <taxon>Andropogonodae</taxon>
        <taxon>Andropogoneae</taxon>
        <taxon>Saccharinae</taxon>
        <taxon>Miscanthus</taxon>
    </lineage>
</organism>
<evidence type="ECO:0000256" key="1">
    <source>
        <dbReference type="ARBA" id="ARBA00001933"/>
    </source>
</evidence>
<evidence type="ECO:0000313" key="9">
    <source>
        <dbReference type="Proteomes" id="UP000604825"/>
    </source>
</evidence>
<dbReference type="InterPro" id="IPR015424">
    <property type="entry name" value="PyrdxlP-dep_Trfase"/>
</dbReference>
<dbReference type="GO" id="GO:0019752">
    <property type="term" value="P:carboxylic acid metabolic process"/>
    <property type="evidence" value="ECO:0007669"/>
    <property type="project" value="InterPro"/>
</dbReference>
<dbReference type="Pfam" id="PF00282">
    <property type="entry name" value="Pyridoxal_deC"/>
    <property type="match status" value="1"/>
</dbReference>
<feature type="modified residue" description="N6-(pyridoxal phosphate)lysine" evidence="6">
    <location>
        <position position="311"/>
    </location>
</feature>
<keyword evidence="3" id="KW-0210">Decarboxylase</keyword>
<comment type="cofactor">
    <cofactor evidence="1 6 7">
        <name>pyridoxal 5'-phosphate</name>
        <dbReference type="ChEBI" id="CHEBI:597326"/>
    </cofactor>
</comment>
<evidence type="ECO:0000256" key="2">
    <source>
        <dbReference type="ARBA" id="ARBA00009533"/>
    </source>
</evidence>
<comment type="similarity">
    <text evidence="2 7">Belongs to the group II decarboxylase family.</text>
</comment>
<dbReference type="PRINTS" id="PR00800">
    <property type="entry name" value="YHDCRBOXLASE"/>
</dbReference>
<evidence type="ECO:0000256" key="7">
    <source>
        <dbReference type="RuleBase" id="RU000382"/>
    </source>
</evidence>
<gene>
    <name evidence="8" type="ORF">NCGR_LOCUS36553</name>
</gene>
<comment type="caution">
    <text evidence="8">The sequence shown here is derived from an EMBL/GenBank/DDBJ whole genome shotgun (WGS) entry which is preliminary data.</text>
</comment>
<evidence type="ECO:0000313" key="8">
    <source>
        <dbReference type="EMBL" id="CAD6252907.1"/>
    </source>
</evidence>
<dbReference type="GO" id="GO:0016831">
    <property type="term" value="F:carboxy-lyase activity"/>
    <property type="evidence" value="ECO:0007669"/>
    <property type="project" value="UniProtKB-KW"/>
</dbReference>
<dbReference type="InterPro" id="IPR002129">
    <property type="entry name" value="PyrdxlP-dep_de-COase"/>
</dbReference>
<dbReference type="Gene3D" id="3.90.1150.10">
    <property type="entry name" value="Aspartate Aminotransferase, domain 1"/>
    <property type="match status" value="1"/>
</dbReference>
<dbReference type="InterPro" id="IPR015421">
    <property type="entry name" value="PyrdxlP-dep_Trfase_major"/>
</dbReference>
<reference evidence="8" key="1">
    <citation type="submission" date="2020-10" db="EMBL/GenBank/DDBJ databases">
        <authorList>
            <person name="Han B."/>
            <person name="Lu T."/>
            <person name="Zhao Q."/>
            <person name="Huang X."/>
            <person name="Zhao Y."/>
        </authorList>
    </citation>
    <scope>NUCLEOTIDE SEQUENCE</scope>
</reference>
<evidence type="ECO:0000256" key="3">
    <source>
        <dbReference type="ARBA" id="ARBA00022793"/>
    </source>
</evidence>